<reference evidence="3" key="1">
    <citation type="submission" date="2015-05" db="EMBL/GenBank/DDBJ databases">
        <title>Draft genome sequence of 'Candidatus Phytoplasma Pruni' strain CX, a plant pathogenic bacterium.</title>
        <authorList>
            <person name="Lee I.-M."/>
            <person name="Bottner-Parker K.D."/>
            <person name="Shao J."/>
            <person name="Gundersen-Rindal D.E."/>
            <person name="Zhao Y."/>
            <person name="Davis R.E."/>
        </authorList>
    </citation>
    <scope>NUCLEOTIDE SEQUENCE [LARGE SCALE GENOMIC DNA]</scope>
    <source>
        <strain evidence="3">CX</strain>
    </source>
</reference>
<proteinExistence type="predicted"/>
<evidence type="ECO:0000313" key="2">
    <source>
        <dbReference type="EMBL" id="KOR75744.1"/>
    </source>
</evidence>
<keyword evidence="1" id="KW-1133">Transmembrane helix</keyword>
<keyword evidence="1" id="KW-0472">Membrane</keyword>
<dbReference type="AlphaFoldDB" id="A0A0M1N186"/>
<name>A0A0M1N186_9MOLU</name>
<comment type="caution">
    <text evidence="2">The sequence shown here is derived from an EMBL/GenBank/DDBJ whole genome shotgun (WGS) entry which is preliminary data.</text>
</comment>
<dbReference type="EMBL" id="LHCF01000001">
    <property type="protein sequence ID" value="KOR75744.1"/>
    <property type="molecule type" value="Genomic_DNA"/>
</dbReference>
<accession>A0A0M1N186</accession>
<evidence type="ECO:0000256" key="1">
    <source>
        <dbReference type="SAM" id="Phobius"/>
    </source>
</evidence>
<dbReference type="PATRIC" id="fig|479893.3.peg.85"/>
<keyword evidence="1" id="KW-0812">Transmembrane</keyword>
<gene>
    <name evidence="2" type="ORF">CPX_001306</name>
</gene>
<dbReference type="RefSeq" id="WP_235443163.1">
    <property type="nucleotide sequence ID" value="NZ_LHCF01000001.1"/>
</dbReference>
<dbReference type="Proteomes" id="UP000037386">
    <property type="component" value="Unassembled WGS sequence"/>
</dbReference>
<sequence>MKDVIINTKLGSIQCADPKQPTRNEILKAVHANNPNNPIDDIHIKVVFDALWPYKQASLFPSNPDPQNNPYKGQADLNYSTGFEPVDLSQVITSGNIGNVVCSDPKVPTKEEISNRITQKYNTFIPDEVNVVVDPQNPTTNAVAKANADSVSYNPGSEVDLTYKTVTKLPELSTIITSGEIGNVVCSDPQKPTKEEVLNQITQKYNNVFKEDVEVVLDPKNYTTKAVVKTKPDSNNYNPGSSVNLTYKTVYNSPQENISDSNWLTEIWFWVLTMVVAVSGASAYGITAKIKKKKNSHHHK</sequence>
<protein>
    <submittedName>
        <fullName evidence="2">Uncharacterized protein</fullName>
    </submittedName>
</protein>
<organism evidence="2 3">
    <name type="scientific">Candidatus Phytoplasma pruni</name>
    <dbReference type="NCBI Taxonomy" id="479893"/>
    <lineage>
        <taxon>Bacteria</taxon>
        <taxon>Bacillati</taxon>
        <taxon>Mycoplasmatota</taxon>
        <taxon>Mollicutes</taxon>
        <taxon>Acholeplasmatales</taxon>
        <taxon>Acholeplasmataceae</taxon>
        <taxon>Candidatus Phytoplasma</taxon>
        <taxon>16SrIII (X-disease group)</taxon>
    </lineage>
</organism>
<evidence type="ECO:0000313" key="3">
    <source>
        <dbReference type="Proteomes" id="UP000037386"/>
    </source>
</evidence>
<feature type="transmembrane region" description="Helical" evidence="1">
    <location>
        <begin position="267"/>
        <end position="286"/>
    </location>
</feature>